<protein>
    <submittedName>
        <fullName evidence="1">Uncharacterized protein</fullName>
    </submittedName>
</protein>
<evidence type="ECO:0000313" key="1">
    <source>
        <dbReference type="EMBL" id="SCL46842.1"/>
    </source>
</evidence>
<reference evidence="2" key="1">
    <citation type="submission" date="2016-06" db="EMBL/GenBank/DDBJ databases">
        <authorList>
            <person name="Varghese N."/>
            <person name="Submissions Spin"/>
        </authorList>
    </citation>
    <scope>NUCLEOTIDE SEQUENCE [LARGE SCALE GENOMIC DNA]</scope>
    <source>
        <strain evidence="2">DSM 44814</strain>
    </source>
</reference>
<organism evidence="1 2">
    <name type="scientific">Micromonospora eburnea</name>
    <dbReference type="NCBI Taxonomy" id="227316"/>
    <lineage>
        <taxon>Bacteria</taxon>
        <taxon>Bacillati</taxon>
        <taxon>Actinomycetota</taxon>
        <taxon>Actinomycetes</taxon>
        <taxon>Micromonosporales</taxon>
        <taxon>Micromonosporaceae</taxon>
        <taxon>Micromonospora</taxon>
    </lineage>
</organism>
<dbReference type="Proteomes" id="UP000199696">
    <property type="component" value="Unassembled WGS sequence"/>
</dbReference>
<name>A0A1C6TYD6_9ACTN</name>
<proteinExistence type="predicted"/>
<dbReference type="EMBL" id="FMHY01000002">
    <property type="protein sequence ID" value="SCL46842.1"/>
    <property type="molecule type" value="Genomic_DNA"/>
</dbReference>
<accession>A0A1C6TYD6</accession>
<gene>
    <name evidence="1" type="ORF">GA0070604_1365</name>
</gene>
<sequence>MINAVSAWGSPNRIGANETRFVCGPDVPNDGHYVATVSSPDAYEFAAGATAQLFVGVQTQDVTVDVLLQHINTCTQNPNSMKPYSCYGNMYDLTLDASGKITQIRELYHP</sequence>
<dbReference type="AlphaFoldDB" id="A0A1C6TYD6"/>
<keyword evidence="2" id="KW-1185">Reference proteome</keyword>
<evidence type="ECO:0000313" key="2">
    <source>
        <dbReference type="Proteomes" id="UP000199696"/>
    </source>
</evidence>